<gene>
    <name evidence="1" type="ORF">J2S18_001699</name>
</gene>
<reference evidence="1 2" key="1">
    <citation type="submission" date="2023-07" db="EMBL/GenBank/DDBJ databases">
        <title>Genomic Encyclopedia of Type Strains, Phase IV (KMG-IV): sequencing the most valuable type-strain genomes for metagenomic binning, comparative biology and taxonomic classification.</title>
        <authorList>
            <person name="Goeker M."/>
        </authorList>
    </citation>
    <scope>NUCLEOTIDE SEQUENCE [LARGE SCALE GENOMIC DNA]</scope>
    <source>
        <strain evidence="1 2">DSM 20694</strain>
    </source>
</reference>
<name>A0ABT9UTW5_9FIRM</name>
<evidence type="ECO:0000313" key="1">
    <source>
        <dbReference type="EMBL" id="MDQ0149768.1"/>
    </source>
</evidence>
<dbReference type="RefSeq" id="WP_307485645.1">
    <property type="nucleotide sequence ID" value="NZ_JAUSUF010000005.1"/>
</dbReference>
<comment type="caution">
    <text evidence="1">The sequence shown here is derived from an EMBL/GenBank/DDBJ whole genome shotgun (WGS) entry which is preliminary data.</text>
</comment>
<keyword evidence="2" id="KW-1185">Reference proteome</keyword>
<dbReference type="EMBL" id="JAUSUF010000005">
    <property type="protein sequence ID" value="MDQ0149768.1"/>
    <property type="molecule type" value="Genomic_DNA"/>
</dbReference>
<organism evidence="1 2">
    <name type="scientific">Eubacterium multiforme</name>
    <dbReference type="NCBI Taxonomy" id="83339"/>
    <lineage>
        <taxon>Bacteria</taxon>
        <taxon>Bacillati</taxon>
        <taxon>Bacillota</taxon>
        <taxon>Clostridia</taxon>
        <taxon>Eubacteriales</taxon>
        <taxon>Eubacteriaceae</taxon>
        <taxon>Eubacterium</taxon>
    </lineage>
</organism>
<accession>A0ABT9UTW5</accession>
<proteinExistence type="predicted"/>
<protein>
    <recommendedName>
        <fullName evidence="3">Inhibitor of sigma-G Gin</fullName>
    </recommendedName>
</protein>
<dbReference type="Proteomes" id="UP001228504">
    <property type="component" value="Unassembled WGS sequence"/>
</dbReference>
<evidence type="ECO:0008006" key="3">
    <source>
        <dbReference type="Google" id="ProtNLM"/>
    </source>
</evidence>
<sequence length="65" mass="7397">MGKLLNKNIKENICGICGNVSDNGIIVKGELICPNCEVDLINSKPEDNEYDYYVDKIKTMFKIER</sequence>
<evidence type="ECO:0000313" key="2">
    <source>
        <dbReference type="Proteomes" id="UP001228504"/>
    </source>
</evidence>
<dbReference type="InterPro" id="IPR019700">
    <property type="entry name" value="Sigma-G_inhibitor_Gin"/>
</dbReference>
<dbReference type="Pfam" id="PF10764">
    <property type="entry name" value="Gin"/>
    <property type="match status" value="1"/>
</dbReference>